<sequence>MAIKEATEEMIQRGLSHVIFESDSKIVVDAISSRQIGTSEFSMLISCIKSLLLLNPSFEVKFVKRQGSNASICFILLFYSRVITKREVRRIGTQSKQISCENDQRNGYNEKRCGGSELARMIKEKAIIFP</sequence>
<proteinExistence type="predicted"/>
<evidence type="ECO:0000313" key="1">
    <source>
        <dbReference type="EMBL" id="CAJ2678429.1"/>
    </source>
</evidence>
<keyword evidence="2" id="KW-1185">Reference proteome</keyword>
<protein>
    <submittedName>
        <fullName evidence="1">Uncharacterized protein</fullName>
    </submittedName>
</protein>
<accession>A0ACB0MDH7</accession>
<dbReference type="Proteomes" id="UP001177021">
    <property type="component" value="Unassembled WGS sequence"/>
</dbReference>
<gene>
    <name evidence="1" type="ORF">MILVUS5_LOCUS40716</name>
</gene>
<reference evidence="1" key="1">
    <citation type="submission" date="2023-10" db="EMBL/GenBank/DDBJ databases">
        <authorList>
            <person name="Rodriguez Cubillos JULIANA M."/>
            <person name="De Vega J."/>
        </authorList>
    </citation>
    <scope>NUCLEOTIDE SEQUENCE</scope>
</reference>
<comment type="caution">
    <text evidence="1">The sequence shown here is derived from an EMBL/GenBank/DDBJ whole genome shotgun (WGS) entry which is preliminary data.</text>
</comment>
<name>A0ACB0MDH7_TRIPR</name>
<dbReference type="EMBL" id="CASHSV030000823">
    <property type="protein sequence ID" value="CAJ2678429.1"/>
    <property type="molecule type" value="Genomic_DNA"/>
</dbReference>
<evidence type="ECO:0000313" key="2">
    <source>
        <dbReference type="Proteomes" id="UP001177021"/>
    </source>
</evidence>
<organism evidence="1 2">
    <name type="scientific">Trifolium pratense</name>
    <name type="common">Red clover</name>
    <dbReference type="NCBI Taxonomy" id="57577"/>
    <lineage>
        <taxon>Eukaryota</taxon>
        <taxon>Viridiplantae</taxon>
        <taxon>Streptophyta</taxon>
        <taxon>Embryophyta</taxon>
        <taxon>Tracheophyta</taxon>
        <taxon>Spermatophyta</taxon>
        <taxon>Magnoliopsida</taxon>
        <taxon>eudicotyledons</taxon>
        <taxon>Gunneridae</taxon>
        <taxon>Pentapetalae</taxon>
        <taxon>rosids</taxon>
        <taxon>fabids</taxon>
        <taxon>Fabales</taxon>
        <taxon>Fabaceae</taxon>
        <taxon>Papilionoideae</taxon>
        <taxon>50 kb inversion clade</taxon>
        <taxon>NPAAA clade</taxon>
        <taxon>Hologalegina</taxon>
        <taxon>IRL clade</taxon>
        <taxon>Trifolieae</taxon>
        <taxon>Trifolium</taxon>
    </lineage>
</organism>